<reference evidence="2" key="2">
    <citation type="submission" date="2020-06" db="EMBL/GenBank/DDBJ databases">
        <title>Helianthus annuus Genome sequencing and assembly Release 2.</title>
        <authorList>
            <person name="Gouzy J."/>
            <person name="Langlade N."/>
            <person name="Munos S."/>
        </authorList>
    </citation>
    <scope>NUCLEOTIDE SEQUENCE</scope>
    <source>
        <tissue evidence="2">Leaves</tissue>
    </source>
</reference>
<gene>
    <name evidence="2" type="ORF">HanXRQr2_Chr16g0739031</name>
</gene>
<sequence>MTNGLSNPRNHASSSSASTKAEKRKEYQKRYTMLHAKKITKYLNLGVVMPPKVLHQYL</sequence>
<dbReference type="Proteomes" id="UP000215914">
    <property type="component" value="Unassembled WGS sequence"/>
</dbReference>
<protein>
    <submittedName>
        <fullName evidence="2">Uncharacterized protein</fullName>
    </submittedName>
</protein>
<dbReference type="AlphaFoldDB" id="A0A9K3GZH0"/>
<dbReference type="EMBL" id="MNCJ02000331">
    <property type="protein sequence ID" value="KAF5759249.1"/>
    <property type="molecule type" value="Genomic_DNA"/>
</dbReference>
<name>A0A9K3GZH0_HELAN</name>
<evidence type="ECO:0000313" key="2">
    <source>
        <dbReference type="EMBL" id="KAF5759249.1"/>
    </source>
</evidence>
<evidence type="ECO:0000256" key="1">
    <source>
        <dbReference type="SAM" id="MobiDB-lite"/>
    </source>
</evidence>
<reference evidence="2" key="1">
    <citation type="journal article" date="2017" name="Nature">
        <title>The sunflower genome provides insights into oil metabolism, flowering and Asterid evolution.</title>
        <authorList>
            <person name="Badouin H."/>
            <person name="Gouzy J."/>
            <person name="Grassa C.J."/>
            <person name="Murat F."/>
            <person name="Staton S.E."/>
            <person name="Cottret L."/>
            <person name="Lelandais-Briere C."/>
            <person name="Owens G.L."/>
            <person name="Carrere S."/>
            <person name="Mayjonade B."/>
            <person name="Legrand L."/>
            <person name="Gill N."/>
            <person name="Kane N.C."/>
            <person name="Bowers J.E."/>
            <person name="Hubner S."/>
            <person name="Bellec A."/>
            <person name="Berard A."/>
            <person name="Berges H."/>
            <person name="Blanchet N."/>
            <person name="Boniface M.C."/>
            <person name="Brunel D."/>
            <person name="Catrice O."/>
            <person name="Chaidir N."/>
            <person name="Claudel C."/>
            <person name="Donnadieu C."/>
            <person name="Faraut T."/>
            <person name="Fievet G."/>
            <person name="Helmstetter N."/>
            <person name="King M."/>
            <person name="Knapp S.J."/>
            <person name="Lai Z."/>
            <person name="Le Paslier M.C."/>
            <person name="Lippi Y."/>
            <person name="Lorenzon L."/>
            <person name="Mandel J.R."/>
            <person name="Marage G."/>
            <person name="Marchand G."/>
            <person name="Marquand E."/>
            <person name="Bret-Mestries E."/>
            <person name="Morien E."/>
            <person name="Nambeesan S."/>
            <person name="Nguyen T."/>
            <person name="Pegot-Espagnet P."/>
            <person name="Pouilly N."/>
            <person name="Raftis F."/>
            <person name="Sallet E."/>
            <person name="Schiex T."/>
            <person name="Thomas J."/>
            <person name="Vandecasteele C."/>
            <person name="Vares D."/>
            <person name="Vear F."/>
            <person name="Vautrin S."/>
            <person name="Crespi M."/>
            <person name="Mangin B."/>
            <person name="Burke J.M."/>
            <person name="Salse J."/>
            <person name="Munos S."/>
            <person name="Vincourt P."/>
            <person name="Rieseberg L.H."/>
            <person name="Langlade N.B."/>
        </authorList>
    </citation>
    <scope>NUCLEOTIDE SEQUENCE</scope>
    <source>
        <tissue evidence="2">Leaves</tissue>
    </source>
</reference>
<evidence type="ECO:0000313" key="3">
    <source>
        <dbReference type="Proteomes" id="UP000215914"/>
    </source>
</evidence>
<keyword evidence="3" id="KW-1185">Reference proteome</keyword>
<comment type="caution">
    <text evidence="2">The sequence shown here is derived from an EMBL/GenBank/DDBJ whole genome shotgun (WGS) entry which is preliminary data.</text>
</comment>
<dbReference type="Gramene" id="mRNA:HanXRQr2_Chr16g0739031">
    <property type="protein sequence ID" value="mRNA:HanXRQr2_Chr16g0739031"/>
    <property type="gene ID" value="HanXRQr2_Chr16g0739031"/>
</dbReference>
<accession>A0A9K3GZH0</accession>
<feature type="region of interest" description="Disordered" evidence="1">
    <location>
        <begin position="1"/>
        <end position="26"/>
    </location>
</feature>
<organism evidence="2 3">
    <name type="scientific">Helianthus annuus</name>
    <name type="common">Common sunflower</name>
    <dbReference type="NCBI Taxonomy" id="4232"/>
    <lineage>
        <taxon>Eukaryota</taxon>
        <taxon>Viridiplantae</taxon>
        <taxon>Streptophyta</taxon>
        <taxon>Embryophyta</taxon>
        <taxon>Tracheophyta</taxon>
        <taxon>Spermatophyta</taxon>
        <taxon>Magnoliopsida</taxon>
        <taxon>eudicotyledons</taxon>
        <taxon>Gunneridae</taxon>
        <taxon>Pentapetalae</taxon>
        <taxon>asterids</taxon>
        <taxon>campanulids</taxon>
        <taxon>Asterales</taxon>
        <taxon>Asteraceae</taxon>
        <taxon>Asteroideae</taxon>
        <taxon>Heliantheae alliance</taxon>
        <taxon>Heliantheae</taxon>
        <taxon>Helianthus</taxon>
    </lineage>
</organism>
<proteinExistence type="predicted"/>
<feature type="compositionally biased region" description="Polar residues" evidence="1">
    <location>
        <begin position="1"/>
        <end position="11"/>
    </location>
</feature>